<evidence type="ECO:0000313" key="2">
    <source>
        <dbReference type="Proteomes" id="UP000814033"/>
    </source>
</evidence>
<dbReference type="Proteomes" id="UP000814033">
    <property type="component" value="Unassembled WGS sequence"/>
</dbReference>
<keyword evidence="2" id="KW-1185">Reference proteome</keyword>
<accession>A0ACB8RSI1</accession>
<gene>
    <name evidence="1" type="ORF">FA95DRAFT_1573145</name>
</gene>
<dbReference type="EMBL" id="MU275925">
    <property type="protein sequence ID" value="KAI0046448.1"/>
    <property type="molecule type" value="Genomic_DNA"/>
</dbReference>
<sequence length="343" mass="38682">MLPMLARSSLDSNPPASPYPYPGALLIGIILSSFFPDDGIKLKIWVVLICLFDFVTAVLHSVMVYIYFVNHQDEPFFIAFNIWAWDGLTKLAVHLSVCSRALTNFILTQTDFLLTVSADCGKSYTLTMDASISPSVSYSIEYRTECSGSVHRSFYYSSRLCRIIAPMFDSTMGVETTLDILITASLIHIVHQHRNEFAPRCLLGDRERKNPFMQLMVFFLTRGCVITCFQVILVVVMHIYGITYIWAPLVFCTSQVYAISAIMTLNNRRKPRDIDNPPDDERPSEFHITLPTFQMTSDDLQLSRTDSYVGEYTQATSPSSGSSPMSAKPPIRIRVDEEAISNT</sequence>
<protein>
    <submittedName>
        <fullName evidence="1">Uncharacterized protein</fullName>
    </submittedName>
</protein>
<name>A0ACB8RSI1_9AGAM</name>
<proteinExistence type="predicted"/>
<reference evidence="1" key="2">
    <citation type="journal article" date="2022" name="New Phytol.">
        <title>Evolutionary transition to the ectomycorrhizal habit in the genomes of a hyperdiverse lineage of mushroom-forming fungi.</title>
        <authorList>
            <person name="Looney B."/>
            <person name="Miyauchi S."/>
            <person name="Morin E."/>
            <person name="Drula E."/>
            <person name="Courty P.E."/>
            <person name="Kohler A."/>
            <person name="Kuo A."/>
            <person name="LaButti K."/>
            <person name="Pangilinan J."/>
            <person name="Lipzen A."/>
            <person name="Riley R."/>
            <person name="Andreopoulos W."/>
            <person name="He G."/>
            <person name="Johnson J."/>
            <person name="Nolan M."/>
            <person name="Tritt A."/>
            <person name="Barry K.W."/>
            <person name="Grigoriev I.V."/>
            <person name="Nagy L.G."/>
            <person name="Hibbett D."/>
            <person name="Henrissat B."/>
            <person name="Matheny P.B."/>
            <person name="Labbe J."/>
            <person name="Martin F.M."/>
        </authorList>
    </citation>
    <scope>NUCLEOTIDE SEQUENCE</scope>
    <source>
        <strain evidence="1">FP105234-sp</strain>
    </source>
</reference>
<organism evidence="1 2">
    <name type="scientific">Auriscalpium vulgare</name>
    <dbReference type="NCBI Taxonomy" id="40419"/>
    <lineage>
        <taxon>Eukaryota</taxon>
        <taxon>Fungi</taxon>
        <taxon>Dikarya</taxon>
        <taxon>Basidiomycota</taxon>
        <taxon>Agaricomycotina</taxon>
        <taxon>Agaricomycetes</taxon>
        <taxon>Russulales</taxon>
        <taxon>Auriscalpiaceae</taxon>
        <taxon>Auriscalpium</taxon>
    </lineage>
</organism>
<comment type="caution">
    <text evidence="1">The sequence shown here is derived from an EMBL/GenBank/DDBJ whole genome shotgun (WGS) entry which is preliminary data.</text>
</comment>
<reference evidence="1" key="1">
    <citation type="submission" date="2021-02" db="EMBL/GenBank/DDBJ databases">
        <authorList>
            <consortium name="DOE Joint Genome Institute"/>
            <person name="Ahrendt S."/>
            <person name="Looney B.P."/>
            <person name="Miyauchi S."/>
            <person name="Morin E."/>
            <person name="Drula E."/>
            <person name="Courty P.E."/>
            <person name="Chicoki N."/>
            <person name="Fauchery L."/>
            <person name="Kohler A."/>
            <person name="Kuo A."/>
            <person name="Labutti K."/>
            <person name="Pangilinan J."/>
            <person name="Lipzen A."/>
            <person name="Riley R."/>
            <person name="Andreopoulos W."/>
            <person name="He G."/>
            <person name="Johnson J."/>
            <person name="Barry K.W."/>
            <person name="Grigoriev I.V."/>
            <person name="Nagy L."/>
            <person name="Hibbett D."/>
            <person name="Henrissat B."/>
            <person name="Matheny P.B."/>
            <person name="Labbe J."/>
            <person name="Martin F."/>
        </authorList>
    </citation>
    <scope>NUCLEOTIDE SEQUENCE</scope>
    <source>
        <strain evidence="1">FP105234-sp</strain>
    </source>
</reference>
<evidence type="ECO:0000313" key="1">
    <source>
        <dbReference type="EMBL" id="KAI0046448.1"/>
    </source>
</evidence>